<feature type="compositionally biased region" description="Basic and acidic residues" evidence="1">
    <location>
        <begin position="83"/>
        <end position="96"/>
    </location>
</feature>
<dbReference type="AlphaFoldDB" id="A0AAV2FEC8"/>
<dbReference type="Proteomes" id="UP001497516">
    <property type="component" value="Chromosome 6"/>
</dbReference>
<feature type="compositionally biased region" description="Basic residues" evidence="1">
    <location>
        <begin position="198"/>
        <end position="211"/>
    </location>
</feature>
<evidence type="ECO:0000256" key="1">
    <source>
        <dbReference type="SAM" id="MobiDB-lite"/>
    </source>
</evidence>
<accession>A0AAV2FEC8</accession>
<feature type="region of interest" description="Disordered" evidence="1">
    <location>
        <begin position="190"/>
        <end position="224"/>
    </location>
</feature>
<feature type="region of interest" description="Disordered" evidence="1">
    <location>
        <begin position="265"/>
        <end position="285"/>
    </location>
</feature>
<gene>
    <name evidence="2" type="ORF">LTRI10_LOCUS36488</name>
</gene>
<keyword evidence="3" id="KW-1185">Reference proteome</keyword>
<organism evidence="2 3">
    <name type="scientific">Linum trigynum</name>
    <dbReference type="NCBI Taxonomy" id="586398"/>
    <lineage>
        <taxon>Eukaryota</taxon>
        <taxon>Viridiplantae</taxon>
        <taxon>Streptophyta</taxon>
        <taxon>Embryophyta</taxon>
        <taxon>Tracheophyta</taxon>
        <taxon>Spermatophyta</taxon>
        <taxon>Magnoliopsida</taxon>
        <taxon>eudicotyledons</taxon>
        <taxon>Gunneridae</taxon>
        <taxon>Pentapetalae</taxon>
        <taxon>rosids</taxon>
        <taxon>fabids</taxon>
        <taxon>Malpighiales</taxon>
        <taxon>Linaceae</taxon>
        <taxon>Linum</taxon>
    </lineage>
</organism>
<feature type="compositionally biased region" description="Basic and acidic residues" evidence="1">
    <location>
        <begin position="312"/>
        <end position="341"/>
    </location>
</feature>
<feature type="compositionally biased region" description="Polar residues" evidence="1">
    <location>
        <begin position="27"/>
        <end position="40"/>
    </location>
</feature>
<feature type="region of interest" description="Disordered" evidence="1">
    <location>
        <begin position="27"/>
        <end position="70"/>
    </location>
</feature>
<reference evidence="2 3" key="1">
    <citation type="submission" date="2024-04" db="EMBL/GenBank/DDBJ databases">
        <authorList>
            <person name="Fracassetti M."/>
        </authorList>
    </citation>
    <scope>NUCLEOTIDE SEQUENCE [LARGE SCALE GENOMIC DNA]</scope>
</reference>
<evidence type="ECO:0000313" key="2">
    <source>
        <dbReference type="EMBL" id="CAL1396103.1"/>
    </source>
</evidence>
<feature type="region of interest" description="Disordered" evidence="1">
    <location>
        <begin position="83"/>
        <end position="107"/>
    </location>
</feature>
<proteinExistence type="predicted"/>
<protein>
    <submittedName>
        <fullName evidence="2">Uncharacterized protein</fullName>
    </submittedName>
</protein>
<evidence type="ECO:0000313" key="3">
    <source>
        <dbReference type="Proteomes" id="UP001497516"/>
    </source>
</evidence>
<dbReference type="EMBL" id="OZ034819">
    <property type="protein sequence ID" value="CAL1396103.1"/>
    <property type="molecule type" value="Genomic_DNA"/>
</dbReference>
<sequence>MVHVSEDQVIQFSIDEVKMEGVQQLTKGKSALPSQTNQAQPFAKITSRKASPRGFSINKPPKIQIGGDLPKQYGLCKTEKNRKAEGLEMRSDRECENGPDDTSNSREMETQTAAIFAHTRRRRLISEIDPDDDALDLDLPPVTVAPGKALKGSDQVGGDNDDVAYKVNIFEVSDRGTFLDLGQVPKLGKGPSGPVVKAAHKATKGRLRKARLPMDDSPSPARGPEWAEDLVRVGDINGPAHCSVPMKETVQALVSAKSELEEEEQCFEIKRRPPPSLPKGKNVARNRGRLSQVVAAFEAGLSISHSAPPPQEQEKECAQGRMSQEKLQVEEASHKWPQEDQ</sequence>
<name>A0AAV2FEC8_9ROSI</name>
<feature type="region of interest" description="Disordered" evidence="1">
    <location>
        <begin position="301"/>
        <end position="341"/>
    </location>
</feature>